<dbReference type="PANTHER" id="PTHR12636">
    <property type="entry name" value="NEP1/MRA1"/>
    <property type="match status" value="1"/>
</dbReference>
<dbReference type="InterPro" id="IPR029026">
    <property type="entry name" value="tRNA_m1G_MTases_N"/>
</dbReference>
<keyword evidence="7" id="KW-0949">S-adenosyl-L-methionine</keyword>
<dbReference type="InterPro" id="IPR005304">
    <property type="entry name" value="Rbsml_bgen_MeTrfase_EMG1/NEP1"/>
</dbReference>
<keyword evidence="6" id="KW-0808">Transferase</keyword>
<evidence type="ECO:0000256" key="8">
    <source>
        <dbReference type="ARBA" id="ARBA00022730"/>
    </source>
</evidence>
<dbReference type="SUPFAM" id="SSF75217">
    <property type="entry name" value="alpha/beta knot"/>
    <property type="match status" value="1"/>
</dbReference>
<name>A0A8S1J186_9CHLO</name>
<keyword evidence="5" id="KW-0489">Methyltransferase</keyword>
<evidence type="ECO:0000256" key="10">
    <source>
        <dbReference type="ARBA" id="ARBA00023242"/>
    </source>
</evidence>
<evidence type="ECO:0000313" key="11">
    <source>
        <dbReference type="EMBL" id="CAD7701128.1"/>
    </source>
</evidence>
<evidence type="ECO:0000256" key="1">
    <source>
        <dbReference type="ARBA" id="ARBA00004604"/>
    </source>
</evidence>
<comment type="subcellular location">
    <subcellularLocation>
        <location evidence="1">Nucleus</location>
        <location evidence="1">Nucleolus</location>
    </subcellularLocation>
</comment>
<dbReference type="Pfam" id="PF03587">
    <property type="entry name" value="EMG1"/>
    <property type="match status" value="1"/>
</dbReference>
<dbReference type="OrthoDB" id="269804at2759"/>
<dbReference type="PANTHER" id="PTHR12636:SF5">
    <property type="entry name" value="RIBOSOMAL RNA SMALL SUBUNIT METHYLTRANSFERASE NEP1"/>
    <property type="match status" value="1"/>
</dbReference>
<dbReference type="EMBL" id="CAJHUC010001440">
    <property type="protein sequence ID" value="CAD7701128.1"/>
    <property type="molecule type" value="Genomic_DNA"/>
</dbReference>
<keyword evidence="12" id="KW-1185">Reference proteome</keyword>
<dbReference type="Gene3D" id="3.40.1280.10">
    <property type="match status" value="1"/>
</dbReference>
<evidence type="ECO:0000256" key="7">
    <source>
        <dbReference type="ARBA" id="ARBA00022691"/>
    </source>
</evidence>
<keyword evidence="9" id="KW-0694">RNA-binding</keyword>
<evidence type="ECO:0000313" key="12">
    <source>
        <dbReference type="Proteomes" id="UP000708148"/>
    </source>
</evidence>
<reference evidence="11" key="1">
    <citation type="submission" date="2020-12" db="EMBL/GenBank/DDBJ databases">
        <authorList>
            <person name="Iha C."/>
        </authorList>
    </citation>
    <scope>NUCLEOTIDE SEQUENCE</scope>
</reference>
<organism evidence="11 12">
    <name type="scientific">Ostreobium quekettii</name>
    <dbReference type="NCBI Taxonomy" id="121088"/>
    <lineage>
        <taxon>Eukaryota</taxon>
        <taxon>Viridiplantae</taxon>
        <taxon>Chlorophyta</taxon>
        <taxon>core chlorophytes</taxon>
        <taxon>Ulvophyceae</taxon>
        <taxon>TCBD clade</taxon>
        <taxon>Bryopsidales</taxon>
        <taxon>Ostreobineae</taxon>
        <taxon>Ostreobiaceae</taxon>
        <taxon>Ostreobium</taxon>
    </lineage>
</organism>
<evidence type="ECO:0000256" key="4">
    <source>
        <dbReference type="ARBA" id="ARBA00022552"/>
    </source>
</evidence>
<proteinExistence type="inferred from homology"/>
<evidence type="ECO:0000256" key="9">
    <source>
        <dbReference type="ARBA" id="ARBA00022884"/>
    </source>
</evidence>
<comment type="caution">
    <text evidence="11">The sequence shown here is derived from an EMBL/GenBank/DDBJ whole genome shotgun (WGS) entry which is preliminary data.</text>
</comment>
<dbReference type="CDD" id="cd18088">
    <property type="entry name" value="Nep1-like"/>
    <property type="match status" value="1"/>
</dbReference>
<evidence type="ECO:0000256" key="2">
    <source>
        <dbReference type="ARBA" id="ARBA00008115"/>
    </source>
</evidence>
<evidence type="ECO:0008006" key="13">
    <source>
        <dbReference type="Google" id="ProtNLM"/>
    </source>
</evidence>
<keyword evidence="4" id="KW-0698">rRNA processing</keyword>
<keyword evidence="10" id="KW-0539">Nucleus</keyword>
<dbReference type="FunFam" id="3.40.1280.10:FF:000003">
    <property type="entry name" value="Ribosomal RNA small subunit methyltransferase"/>
    <property type="match status" value="1"/>
</dbReference>
<dbReference type="AlphaFoldDB" id="A0A8S1J186"/>
<sequence>MKGVGGLAPPPVEEEEEEAAASASHHHVIFIIERACLETAKVGASHRLLNCDDHQNYISRKGRDPAHYRPDICHQSLLAVLDSPLNKAGKVKAVFVRTEKNVLIRVSPTTRVPRTFKRFSGLICQLLYKLSIRATNGPDKLMRLVKGPVTRHLPANCQVIGLSRTAPAAQRASQLVGALEDERPVAFVVGGFSHGQIEIQYADREVSISEYPLSAACCIAKLTSALEEKWGIA</sequence>
<protein>
    <recommendedName>
        <fullName evidence="13">Ribosomal RNA small subunit methyltransferase NEP1</fullName>
    </recommendedName>
</protein>
<keyword evidence="3" id="KW-0690">Ribosome biogenesis</keyword>
<accession>A0A8S1J186</accession>
<dbReference type="Proteomes" id="UP000708148">
    <property type="component" value="Unassembled WGS sequence"/>
</dbReference>
<comment type="similarity">
    <text evidence="2">Belongs to the class IV-like SAM-binding methyltransferase superfamily. RNA methyltransferase NEP1 family.</text>
</comment>
<dbReference type="GO" id="GO:0070037">
    <property type="term" value="F:rRNA (pseudouridine) methyltransferase activity"/>
    <property type="evidence" value="ECO:0007669"/>
    <property type="project" value="InterPro"/>
</dbReference>
<evidence type="ECO:0000256" key="6">
    <source>
        <dbReference type="ARBA" id="ARBA00022679"/>
    </source>
</evidence>
<dbReference type="InterPro" id="IPR029028">
    <property type="entry name" value="Alpha/beta_knot_MTases"/>
</dbReference>
<evidence type="ECO:0000256" key="3">
    <source>
        <dbReference type="ARBA" id="ARBA00022517"/>
    </source>
</evidence>
<evidence type="ECO:0000256" key="5">
    <source>
        <dbReference type="ARBA" id="ARBA00022603"/>
    </source>
</evidence>
<keyword evidence="8" id="KW-0699">rRNA-binding</keyword>
<gene>
    <name evidence="11" type="ORF">OSTQU699_LOCUS6487</name>
</gene>
<dbReference type="GO" id="GO:0032040">
    <property type="term" value="C:small-subunit processome"/>
    <property type="evidence" value="ECO:0007669"/>
    <property type="project" value="TreeGrafter"/>
</dbReference>
<dbReference type="GO" id="GO:0070475">
    <property type="term" value="P:rRNA base methylation"/>
    <property type="evidence" value="ECO:0007669"/>
    <property type="project" value="InterPro"/>
</dbReference>
<dbReference type="GO" id="GO:0019843">
    <property type="term" value="F:rRNA binding"/>
    <property type="evidence" value="ECO:0007669"/>
    <property type="project" value="UniProtKB-KW"/>
</dbReference>